<dbReference type="Gene3D" id="2.60.40.10">
    <property type="entry name" value="Immunoglobulins"/>
    <property type="match status" value="2"/>
</dbReference>
<comment type="caution">
    <text evidence="4">The sequence shown here is derived from an EMBL/GenBank/DDBJ whole genome shotgun (WGS) entry which is preliminary data.</text>
</comment>
<sequence length="303" mass="33955">MVNKVLFLVVPVLSIAFVQILGENCQPLGVNNISLDPNSTLHWSPDADDDCPISYYLVHVHDAMTIEFNLMVEETYVSVDFLPVCEAYRFSITPVSTNNISGVNTVVFMNMPLPSDANLTVGLFMVSEENESVTLRWVMASEWRQCANRFRVIIWDEDDDYVYDEYTWDTTINITHLKPCTHYTFGVVALYNIVQEGPVTTVRRQISDYPISPPTLTDVNMGSTTAELTWQLQGYTENRCEVTSLEVRSFLNVSLPIEDSPGRLPVTLSLTDLQPNNIYILNVTVVNVAGPSAPVVIAIQTFG</sequence>
<dbReference type="InterPro" id="IPR050964">
    <property type="entry name" value="Striated_Muscle_Regulatory"/>
</dbReference>
<dbReference type="InterPro" id="IPR036116">
    <property type="entry name" value="FN3_sf"/>
</dbReference>
<feature type="chain" id="PRO_5043698407" description="Fibronectin type-III domain-containing protein" evidence="2">
    <location>
        <begin position="23"/>
        <end position="303"/>
    </location>
</feature>
<proteinExistence type="predicted"/>
<keyword evidence="1" id="KW-0677">Repeat</keyword>
<dbReference type="PANTHER" id="PTHR13817">
    <property type="entry name" value="TITIN"/>
    <property type="match status" value="1"/>
</dbReference>
<dbReference type="Proteomes" id="UP001162162">
    <property type="component" value="Unassembled WGS sequence"/>
</dbReference>
<evidence type="ECO:0000256" key="1">
    <source>
        <dbReference type="ARBA" id="ARBA00022737"/>
    </source>
</evidence>
<dbReference type="InterPro" id="IPR013783">
    <property type="entry name" value="Ig-like_fold"/>
</dbReference>
<evidence type="ECO:0000313" key="5">
    <source>
        <dbReference type="Proteomes" id="UP001162162"/>
    </source>
</evidence>
<dbReference type="PANTHER" id="PTHR13817:SF166">
    <property type="entry name" value="NEURONAL IGCAM-RELATED"/>
    <property type="match status" value="1"/>
</dbReference>
<dbReference type="AlphaFoldDB" id="A0AAV8YB38"/>
<gene>
    <name evidence="4" type="ORF">NQ318_017896</name>
</gene>
<dbReference type="EMBL" id="JAPWTK010000131">
    <property type="protein sequence ID" value="KAJ8948728.1"/>
    <property type="molecule type" value="Genomic_DNA"/>
</dbReference>
<feature type="signal peptide" evidence="2">
    <location>
        <begin position="1"/>
        <end position="22"/>
    </location>
</feature>
<keyword evidence="5" id="KW-1185">Reference proteome</keyword>
<reference evidence="4" key="1">
    <citation type="journal article" date="2023" name="Insect Mol. Biol.">
        <title>Genome sequencing provides insights into the evolution of gene families encoding plant cell wall-degrading enzymes in longhorned beetles.</title>
        <authorList>
            <person name="Shin N.R."/>
            <person name="Okamura Y."/>
            <person name="Kirsch R."/>
            <person name="Pauchet Y."/>
        </authorList>
    </citation>
    <scope>NUCLEOTIDE SEQUENCE</scope>
    <source>
        <strain evidence="4">AMC_N1</strain>
    </source>
</reference>
<protein>
    <recommendedName>
        <fullName evidence="3">Fibronectin type-III domain-containing protein</fullName>
    </recommendedName>
</protein>
<dbReference type="SUPFAM" id="SSF49265">
    <property type="entry name" value="Fibronectin type III"/>
    <property type="match status" value="2"/>
</dbReference>
<accession>A0AAV8YB38</accession>
<evidence type="ECO:0000256" key="2">
    <source>
        <dbReference type="SAM" id="SignalP"/>
    </source>
</evidence>
<dbReference type="SMART" id="SM00060">
    <property type="entry name" value="FN3"/>
    <property type="match status" value="2"/>
</dbReference>
<dbReference type="CDD" id="cd00063">
    <property type="entry name" value="FN3"/>
    <property type="match status" value="1"/>
</dbReference>
<dbReference type="PROSITE" id="PS50853">
    <property type="entry name" value="FN3"/>
    <property type="match status" value="1"/>
</dbReference>
<feature type="domain" description="Fibronectin type-III" evidence="3">
    <location>
        <begin position="210"/>
        <end position="303"/>
    </location>
</feature>
<dbReference type="InterPro" id="IPR003961">
    <property type="entry name" value="FN3_dom"/>
</dbReference>
<evidence type="ECO:0000313" key="4">
    <source>
        <dbReference type="EMBL" id="KAJ8948728.1"/>
    </source>
</evidence>
<evidence type="ECO:0000259" key="3">
    <source>
        <dbReference type="PROSITE" id="PS50853"/>
    </source>
</evidence>
<keyword evidence="2" id="KW-0732">Signal</keyword>
<name>A0AAV8YB38_9CUCU</name>
<organism evidence="4 5">
    <name type="scientific">Aromia moschata</name>
    <dbReference type="NCBI Taxonomy" id="1265417"/>
    <lineage>
        <taxon>Eukaryota</taxon>
        <taxon>Metazoa</taxon>
        <taxon>Ecdysozoa</taxon>
        <taxon>Arthropoda</taxon>
        <taxon>Hexapoda</taxon>
        <taxon>Insecta</taxon>
        <taxon>Pterygota</taxon>
        <taxon>Neoptera</taxon>
        <taxon>Endopterygota</taxon>
        <taxon>Coleoptera</taxon>
        <taxon>Polyphaga</taxon>
        <taxon>Cucujiformia</taxon>
        <taxon>Chrysomeloidea</taxon>
        <taxon>Cerambycidae</taxon>
        <taxon>Cerambycinae</taxon>
        <taxon>Callichromatini</taxon>
        <taxon>Aromia</taxon>
    </lineage>
</organism>